<dbReference type="EMBL" id="JAUIZM010000007">
    <property type="protein sequence ID" value="KAK1376364.1"/>
    <property type="molecule type" value="Genomic_DNA"/>
</dbReference>
<dbReference type="InterPro" id="IPR013083">
    <property type="entry name" value="Znf_RING/FYVE/PHD"/>
</dbReference>
<keyword evidence="3" id="KW-0863">Zinc-finger</keyword>
<protein>
    <submittedName>
        <fullName evidence="7">DWNN domain-containing protein</fullName>
    </submittedName>
</protein>
<dbReference type="InterPro" id="IPR014891">
    <property type="entry name" value="DWNN_domain"/>
</dbReference>
<evidence type="ECO:0000256" key="4">
    <source>
        <dbReference type="ARBA" id="ARBA00022833"/>
    </source>
</evidence>
<dbReference type="GO" id="GO:0016567">
    <property type="term" value="P:protein ubiquitination"/>
    <property type="evidence" value="ECO:0007669"/>
    <property type="project" value="InterPro"/>
</dbReference>
<reference evidence="7" key="2">
    <citation type="submission" date="2023-05" db="EMBL/GenBank/DDBJ databases">
        <authorList>
            <person name="Schelkunov M.I."/>
        </authorList>
    </citation>
    <scope>NUCLEOTIDE SEQUENCE</scope>
    <source>
        <strain evidence="7">Hsosn_3</strain>
        <tissue evidence="7">Leaf</tissue>
    </source>
</reference>
<dbReference type="Pfam" id="PF13696">
    <property type="entry name" value="zf-CCHC_2"/>
    <property type="match status" value="1"/>
</dbReference>
<dbReference type="InterPro" id="IPR025829">
    <property type="entry name" value="Zn_knuckle_CX2CX3GHX4C"/>
</dbReference>
<organism evidence="7 8">
    <name type="scientific">Heracleum sosnowskyi</name>
    <dbReference type="NCBI Taxonomy" id="360622"/>
    <lineage>
        <taxon>Eukaryota</taxon>
        <taxon>Viridiplantae</taxon>
        <taxon>Streptophyta</taxon>
        <taxon>Embryophyta</taxon>
        <taxon>Tracheophyta</taxon>
        <taxon>Spermatophyta</taxon>
        <taxon>Magnoliopsida</taxon>
        <taxon>eudicotyledons</taxon>
        <taxon>Gunneridae</taxon>
        <taxon>Pentapetalae</taxon>
        <taxon>asterids</taxon>
        <taxon>campanulids</taxon>
        <taxon>Apiales</taxon>
        <taxon>Apiaceae</taxon>
        <taxon>Apioideae</taxon>
        <taxon>apioid superclade</taxon>
        <taxon>Tordylieae</taxon>
        <taxon>Tordyliinae</taxon>
        <taxon>Heracleum</taxon>
    </lineage>
</organism>
<dbReference type="PROSITE" id="PS51282">
    <property type="entry name" value="DWNN"/>
    <property type="match status" value="1"/>
</dbReference>
<keyword evidence="2" id="KW-0479">Metal-binding</keyword>
<evidence type="ECO:0000256" key="1">
    <source>
        <dbReference type="ARBA" id="ARBA00004123"/>
    </source>
</evidence>
<keyword evidence="5" id="KW-0539">Nucleus</keyword>
<reference evidence="7" key="1">
    <citation type="submission" date="2023-02" db="EMBL/GenBank/DDBJ databases">
        <title>Genome of toxic invasive species Heracleum sosnowskyi carries increased number of genes despite the absence of recent whole-genome duplications.</title>
        <authorList>
            <person name="Schelkunov M."/>
            <person name="Shtratnikova V."/>
            <person name="Makarenko M."/>
            <person name="Klepikova A."/>
            <person name="Omelchenko D."/>
            <person name="Novikova G."/>
            <person name="Obukhova E."/>
            <person name="Bogdanov V."/>
            <person name="Penin A."/>
            <person name="Logacheva M."/>
        </authorList>
    </citation>
    <scope>NUCLEOTIDE SEQUENCE</scope>
    <source>
        <strain evidence="7">Hsosn_3</strain>
        <tissue evidence="7">Leaf</tissue>
    </source>
</reference>
<gene>
    <name evidence="7" type="ORF">POM88_032557</name>
</gene>
<dbReference type="Proteomes" id="UP001237642">
    <property type="component" value="Unassembled WGS sequence"/>
</dbReference>
<evidence type="ECO:0000256" key="3">
    <source>
        <dbReference type="ARBA" id="ARBA00022771"/>
    </source>
</evidence>
<dbReference type="GO" id="GO:0006511">
    <property type="term" value="P:ubiquitin-dependent protein catabolic process"/>
    <property type="evidence" value="ECO:0007669"/>
    <property type="project" value="TreeGrafter"/>
</dbReference>
<evidence type="ECO:0000313" key="7">
    <source>
        <dbReference type="EMBL" id="KAK1376364.1"/>
    </source>
</evidence>
<dbReference type="GO" id="GO:0006397">
    <property type="term" value="P:mRNA processing"/>
    <property type="evidence" value="ECO:0007669"/>
    <property type="project" value="InterPro"/>
</dbReference>
<dbReference type="Gene3D" id="3.30.40.10">
    <property type="entry name" value="Zinc/RING finger domain, C3HC4 (zinc finger)"/>
    <property type="match status" value="1"/>
</dbReference>
<evidence type="ECO:0000313" key="8">
    <source>
        <dbReference type="Proteomes" id="UP001237642"/>
    </source>
</evidence>
<proteinExistence type="predicted"/>
<keyword evidence="4" id="KW-0862">Zinc</keyword>
<dbReference type="SUPFAM" id="SSF57850">
    <property type="entry name" value="RING/U-box"/>
    <property type="match status" value="1"/>
</dbReference>
<dbReference type="GO" id="GO:0008270">
    <property type="term" value="F:zinc ion binding"/>
    <property type="evidence" value="ECO:0007669"/>
    <property type="project" value="UniProtKB-KW"/>
</dbReference>
<dbReference type="CDD" id="cd16620">
    <property type="entry name" value="vRING-HC-C4C4_RBBP6"/>
    <property type="match status" value="1"/>
</dbReference>
<dbReference type="InterPro" id="IPR033489">
    <property type="entry name" value="RBBP6"/>
</dbReference>
<sequence length="428" mass="47175">MLIPKNTSVLIRRVPGLPRKPIVTTPLTDQDKPVAENKLEDVKATNCSFSGANPTVSEYLDELEWDEFGNDLYAIPEVAVVHSSNPVQCAPLPTKTDEDSKIKALFDTPALEWQCQNRDSFGAIRGFGRATGDRSGGRGFGRGGFLERTTPPLGYVCHRCKVPGHFIQHCPTNGDPDFDIKRVKPPTGIPKSMLMATDDGSYALPSGAVAVLKPNEAAFEKEIEGMPSTRSLGDLPPELYCPMCRAVMKDAVLTSKCCFKSYCDKCIRDHIISKSMCICGAANVLADDLLPNKTLRDTIVRILQSNNSSGDHGHVAFQAQVRDMDSARCPQPKILFPTQSATSKQKLGSEEVGNIKQKKKARLPLETTDVQWRLPQDFAAENYLMPVESPVFSFLIRAFRRLDHLYVLLGGSLEVLPSSACFERRFAV</sequence>
<keyword evidence="8" id="KW-1185">Reference proteome</keyword>
<feature type="domain" description="DWNN" evidence="6">
    <location>
        <begin position="1"/>
        <end position="15"/>
    </location>
</feature>
<dbReference type="GO" id="GO:0005634">
    <property type="term" value="C:nucleus"/>
    <property type="evidence" value="ECO:0007669"/>
    <property type="project" value="UniProtKB-SubCell"/>
</dbReference>
<comment type="subcellular location">
    <subcellularLocation>
        <location evidence="1">Nucleus</location>
    </subcellularLocation>
</comment>
<dbReference type="AlphaFoldDB" id="A0AAD8I0R9"/>
<evidence type="ECO:0000256" key="5">
    <source>
        <dbReference type="ARBA" id="ARBA00023242"/>
    </source>
</evidence>
<name>A0AAD8I0R9_9APIA</name>
<evidence type="ECO:0000259" key="6">
    <source>
        <dbReference type="PROSITE" id="PS51282"/>
    </source>
</evidence>
<evidence type="ECO:0000256" key="2">
    <source>
        <dbReference type="ARBA" id="ARBA00022723"/>
    </source>
</evidence>
<dbReference type="Gene3D" id="4.10.60.10">
    <property type="entry name" value="Zinc finger, CCHC-type"/>
    <property type="match status" value="1"/>
</dbReference>
<comment type="caution">
    <text evidence="7">The sequence shown here is derived from an EMBL/GenBank/DDBJ whole genome shotgun (WGS) entry which is preliminary data.</text>
</comment>
<accession>A0AAD8I0R9</accession>
<dbReference type="GO" id="GO:0061630">
    <property type="term" value="F:ubiquitin protein ligase activity"/>
    <property type="evidence" value="ECO:0007669"/>
    <property type="project" value="InterPro"/>
</dbReference>
<dbReference type="PANTHER" id="PTHR15439">
    <property type="entry name" value="RETINOBLASTOMA-BINDING PROTEIN 6"/>
    <property type="match status" value="1"/>
</dbReference>
<dbReference type="PANTHER" id="PTHR15439:SF0">
    <property type="entry name" value="CELL DIVISION CYCLE AND APOPTOSIS REGULATOR PROTEIN 1-RELATED"/>
    <property type="match status" value="1"/>
</dbReference>